<feature type="chain" id="PRO_5038546472" evidence="1">
    <location>
        <begin position="25"/>
        <end position="533"/>
    </location>
</feature>
<gene>
    <name evidence="2" type="ORF">FE784_14815</name>
</gene>
<reference evidence="2 3" key="1">
    <citation type="submission" date="2019-05" db="EMBL/GenBank/DDBJ databases">
        <title>We sequenced the genome of Paenibacillus hemerocallicola KCTC 33185 for further insight into its adaptation and study the phylogeny of Paenibacillus.</title>
        <authorList>
            <person name="Narsing Rao M.P."/>
        </authorList>
    </citation>
    <scope>NUCLEOTIDE SEQUENCE [LARGE SCALE GENOMIC DNA]</scope>
    <source>
        <strain evidence="2 3">KCTC 33185</strain>
    </source>
</reference>
<keyword evidence="1" id="KW-0732">Signal</keyword>
<dbReference type="SUPFAM" id="SSF53850">
    <property type="entry name" value="Periplasmic binding protein-like II"/>
    <property type="match status" value="1"/>
</dbReference>
<dbReference type="PANTHER" id="PTHR43649">
    <property type="entry name" value="ARABINOSE-BINDING PROTEIN-RELATED"/>
    <property type="match status" value="1"/>
</dbReference>
<dbReference type="Pfam" id="PF01547">
    <property type="entry name" value="SBP_bac_1"/>
    <property type="match status" value="1"/>
</dbReference>
<evidence type="ECO:0000313" key="2">
    <source>
        <dbReference type="EMBL" id="TNJ65489.1"/>
    </source>
</evidence>
<sequence length="533" mass="59373">MARTGKWITAAAAALLVACSLAWIGGEHTYNADTADEPSLLLPQGMPIMSKPVELTFLAGKSATSASNWNDVLLWKRYAGMTNINVRFQLVPFESLGEARRLALATGNYPDAFYAARMTVSELMKYGKDGVLIKLNDLIDKSAPNLKRLLERYPDLRRTLTMPDGGIYSIPSFYDPEFLSMLIGMPLWINRDWLEALQLPEPQTTDDYYAYLKAVKEGDPNGNGIADEVPFASIGINELIHHLKGAWGLGNRGLAHTLVDWDEAADRLRFIPADPAYKEVLEYIHRLYAEGLIEKDVFTIGSSEYYAKGSQRLYGSMVMPNPFTLMKQTGYIGLPALQGPHGDKLYSHVKASLAHIGAFAITSKNEHPEATIRWIDYLFGDEGSKLFFMGVPAISYEETADGDLRYTNAIMNDPDGLTMEQALTPYVTWLGGSYPGYVRQPLFRGSESMPESLEAARKVKPYAVKEIWPPFNLAPGSLGTELFSYVHNMQAKFITGEVPFTDWDKYLGGLKMIGLDNYMSLYEDAYRAYAEGG</sequence>
<proteinExistence type="predicted"/>
<evidence type="ECO:0000313" key="3">
    <source>
        <dbReference type="Proteomes" id="UP000307943"/>
    </source>
</evidence>
<dbReference type="Gene3D" id="3.40.190.10">
    <property type="entry name" value="Periplasmic binding protein-like II"/>
    <property type="match status" value="2"/>
</dbReference>
<dbReference type="PROSITE" id="PS51257">
    <property type="entry name" value="PROKAR_LIPOPROTEIN"/>
    <property type="match status" value="1"/>
</dbReference>
<comment type="caution">
    <text evidence="2">The sequence shown here is derived from an EMBL/GenBank/DDBJ whole genome shotgun (WGS) entry which is preliminary data.</text>
</comment>
<dbReference type="OrthoDB" id="9787283at2"/>
<dbReference type="EMBL" id="VDCQ01000018">
    <property type="protein sequence ID" value="TNJ65489.1"/>
    <property type="molecule type" value="Genomic_DNA"/>
</dbReference>
<dbReference type="Proteomes" id="UP000307943">
    <property type="component" value="Unassembled WGS sequence"/>
</dbReference>
<dbReference type="PANTHER" id="PTHR43649:SF17">
    <property type="entry name" value="ABC TRANSPORTER SOLUTE BINDING PROTEIN-SUGAR TRANSPORT"/>
    <property type="match status" value="1"/>
</dbReference>
<dbReference type="InterPro" id="IPR006059">
    <property type="entry name" value="SBP"/>
</dbReference>
<feature type="signal peptide" evidence="1">
    <location>
        <begin position="1"/>
        <end position="24"/>
    </location>
</feature>
<dbReference type="AlphaFoldDB" id="A0A5C4TAN7"/>
<protein>
    <submittedName>
        <fullName evidence="2">Extracellular solute-binding protein</fullName>
    </submittedName>
</protein>
<dbReference type="RefSeq" id="WP_139602986.1">
    <property type="nucleotide sequence ID" value="NZ_VDCQ01000018.1"/>
</dbReference>
<dbReference type="InterPro" id="IPR050490">
    <property type="entry name" value="Bact_solute-bd_prot1"/>
</dbReference>
<organism evidence="2 3">
    <name type="scientific">Paenibacillus hemerocallicola</name>
    <dbReference type="NCBI Taxonomy" id="1172614"/>
    <lineage>
        <taxon>Bacteria</taxon>
        <taxon>Bacillati</taxon>
        <taxon>Bacillota</taxon>
        <taxon>Bacilli</taxon>
        <taxon>Bacillales</taxon>
        <taxon>Paenibacillaceae</taxon>
        <taxon>Paenibacillus</taxon>
    </lineage>
</organism>
<name>A0A5C4TAN7_9BACL</name>
<accession>A0A5C4TAN7</accession>
<keyword evidence="3" id="KW-1185">Reference proteome</keyword>
<evidence type="ECO:0000256" key="1">
    <source>
        <dbReference type="SAM" id="SignalP"/>
    </source>
</evidence>